<evidence type="ECO:0000256" key="1">
    <source>
        <dbReference type="SAM" id="MobiDB-lite"/>
    </source>
</evidence>
<gene>
    <name evidence="2" type="ORF">HPBE_LOCUS13566</name>
</gene>
<proteinExistence type="predicted"/>
<dbReference type="InterPro" id="IPR036420">
    <property type="entry name" value="BRCT_dom_sf"/>
</dbReference>
<feature type="compositionally biased region" description="Polar residues" evidence="1">
    <location>
        <begin position="208"/>
        <end position="223"/>
    </location>
</feature>
<dbReference type="Gene3D" id="3.40.50.10190">
    <property type="entry name" value="BRCT domain"/>
    <property type="match status" value="1"/>
</dbReference>
<reference evidence="4" key="2">
    <citation type="submission" date="2019-09" db="UniProtKB">
        <authorList>
            <consortium name="WormBaseParasite"/>
        </authorList>
    </citation>
    <scope>IDENTIFICATION</scope>
</reference>
<feature type="region of interest" description="Disordered" evidence="1">
    <location>
        <begin position="162"/>
        <end position="231"/>
    </location>
</feature>
<dbReference type="AlphaFoldDB" id="A0A183FY69"/>
<evidence type="ECO:0000313" key="3">
    <source>
        <dbReference type="Proteomes" id="UP000050761"/>
    </source>
</evidence>
<keyword evidence="3" id="KW-1185">Reference proteome</keyword>
<dbReference type="Proteomes" id="UP000050761">
    <property type="component" value="Unassembled WGS sequence"/>
</dbReference>
<sequence length="231" mass="26244">MCSFCVSSVEQVSVFICTKLLSLSEKTDEYGLVVVFPRSRSTLKGKKLHDNDTVVRILNEKYGCTVRKASGNVHCESDAIYLLSDFESQEFVNFRSSRPSASIFGPMIILWRILIGKELPYIRPRRPIYNEHLKDVNTAIGYDDELERRHWAKLITTSTTTGDQIDDFNADKQRSTTRTSSGSTDDADGQRIDRRRGRAAENKLWQPKPTSNDEQFELATTTRGARHNDGC</sequence>
<evidence type="ECO:0000313" key="2">
    <source>
        <dbReference type="EMBL" id="VDO96628.1"/>
    </source>
</evidence>
<dbReference type="WBParaSite" id="HPBE_0001356501-mRNA-1">
    <property type="protein sequence ID" value="HPBE_0001356501-mRNA-1"/>
    <property type="gene ID" value="HPBE_0001356501"/>
</dbReference>
<protein>
    <submittedName>
        <fullName evidence="4">Doublecortin domain-containing protein</fullName>
    </submittedName>
</protein>
<accession>A0A3P8D7Y0</accession>
<name>A0A183FY69_HELPZ</name>
<dbReference type="EMBL" id="UZAH01027973">
    <property type="protein sequence ID" value="VDO96628.1"/>
    <property type="molecule type" value="Genomic_DNA"/>
</dbReference>
<evidence type="ECO:0000313" key="4">
    <source>
        <dbReference type="WBParaSite" id="HPBE_0001356501-mRNA-1"/>
    </source>
</evidence>
<accession>A0A183FY69</accession>
<reference evidence="2 3" key="1">
    <citation type="submission" date="2018-11" db="EMBL/GenBank/DDBJ databases">
        <authorList>
            <consortium name="Pathogen Informatics"/>
        </authorList>
    </citation>
    <scope>NUCLEOTIDE SEQUENCE [LARGE SCALE GENOMIC DNA]</scope>
</reference>
<organism evidence="3 4">
    <name type="scientific">Heligmosomoides polygyrus</name>
    <name type="common">Parasitic roundworm</name>
    <dbReference type="NCBI Taxonomy" id="6339"/>
    <lineage>
        <taxon>Eukaryota</taxon>
        <taxon>Metazoa</taxon>
        <taxon>Ecdysozoa</taxon>
        <taxon>Nematoda</taxon>
        <taxon>Chromadorea</taxon>
        <taxon>Rhabditida</taxon>
        <taxon>Rhabditina</taxon>
        <taxon>Rhabditomorpha</taxon>
        <taxon>Strongyloidea</taxon>
        <taxon>Heligmosomidae</taxon>
        <taxon>Heligmosomoides</taxon>
    </lineage>
</organism>